<gene>
    <name evidence="2" type="ORF">V565_055910</name>
</gene>
<feature type="compositionally biased region" description="Polar residues" evidence="1">
    <location>
        <begin position="16"/>
        <end position="46"/>
    </location>
</feature>
<dbReference type="AlphaFoldDB" id="A0A074RXU8"/>
<reference evidence="2 3" key="1">
    <citation type="submission" date="2013-12" db="EMBL/GenBank/DDBJ databases">
        <authorList>
            <person name="Cubeta M."/>
            <person name="Pakala S."/>
            <person name="Fedorova N."/>
            <person name="Thomas E."/>
            <person name="Dean R."/>
            <person name="Jabaji S."/>
            <person name="Neate S."/>
            <person name="Toda T."/>
            <person name="Tavantzis S."/>
            <person name="Vilgalys R."/>
            <person name="Bharathan N."/>
            <person name="Pakala S."/>
            <person name="Losada L.S."/>
            <person name="Zafar N."/>
            <person name="Nierman W."/>
        </authorList>
    </citation>
    <scope>NUCLEOTIDE SEQUENCE [LARGE SCALE GENOMIC DNA]</scope>
    <source>
        <strain evidence="2 3">123E</strain>
    </source>
</reference>
<keyword evidence="3" id="KW-1185">Reference proteome</keyword>
<feature type="region of interest" description="Disordered" evidence="1">
    <location>
        <begin position="1"/>
        <end position="46"/>
    </location>
</feature>
<evidence type="ECO:0000256" key="1">
    <source>
        <dbReference type="SAM" id="MobiDB-lite"/>
    </source>
</evidence>
<dbReference type="OrthoDB" id="2593747at2759"/>
<organism evidence="2 3">
    <name type="scientific">Rhizoctonia solani 123E</name>
    <dbReference type="NCBI Taxonomy" id="1423351"/>
    <lineage>
        <taxon>Eukaryota</taxon>
        <taxon>Fungi</taxon>
        <taxon>Dikarya</taxon>
        <taxon>Basidiomycota</taxon>
        <taxon>Agaricomycotina</taxon>
        <taxon>Agaricomycetes</taxon>
        <taxon>Cantharellales</taxon>
        <taxon>Ceratobasidiaceae</taxon>
        <taxon>Rhizoctonia</taxon>
    </lineage>
</organism>
<comment type="caution">
    <text evidence="2">The sequence shown here is derived from an EMBL/GenBank/DDBJ whole genome shotgun (WGS) entry which is preliminary data.</text>
</comment>
<accession>A0A074RXU8</accession>
<evidence type="ECO:0000313" key="3">
    <source>
        <dbReference type="Proteomes" id="UP000027456"/>
    </source>
</evidence>
<proteinExistence type="predicted"/>
<sequence>MTSRGLDLDFSHLNPFGTNESSTTTQSNPIQSSRMTSRTENTNNERQSIDPAAASFQDLSALHDFTGPIIKLQVNNVGFRMPESRISKFASLNKLIKDSRRTSPRSDSPIIFVHGDSELASHFLKTFELLSASPVEPIDFSSTALVSAALISAAYDYPTLNEFCIKKLEELSLGSIERLRIGRSLDRKSWEERAYQELSERDEMITREEMLALGVDAYFQVASSREKRQRERVNKSAPRSAFRQDPVSLLNQQIYARYGGWTESAE</sequence>
<dbReference type="EMBL" id="AZST01000145">
    <property type="protein sequence ID" value="KEP51759.1"/>
    <property type="molecule type" value="Genomic_DNA"/>
</dbReference>
<evidence type="ECO:0000313" key="2">
    <source>
        <dbReference type="EMBL" id="KEP51759.1"/>
    </source>
</evidence>
<dbReference type="Proteomes" id="UP000027456">
    <property type="component" value="Unassembled WGS sequence"/>
</dbReference>
<name>A0A074RXU8_9AGAM</name>
<protein>
    <recommendedName>
        <fullName evidence="4">BTB/POZ domain protein</fullName>
    </recommendedName>
</protein>
<evidence type="ECO:0008006" key="4">
    <source>
        <dbReference type="Google" id="ProtNLM"/>
    </source>
</evidence>
<feature type="compositionally biased region" description="Basic and acidic residues" evidence="1">
    <location>
        <begin position="1"/>
        <end position="10"/>
    </location>
</feature>
<dbReference type="HOGENOM" id="CLU_1046450_0_0_1"/>